<dbReference type="PANTHER" id="PTHR11596">
    <property type="entry name" value="ALKALINE PHOSPHATASE"/>
    <property type="match status" value="1"/>
</dbReference>
<dbReference type="PRINTS" id="PR00113">
    <property type="entry name" value="ALKPHPHTASE"/>
</dbReference>
<dbReference type="Pfam" id="PF00245">
    <property type="entry name" value="Alk_phosphatase"/>
    <property type="match status" value="2"/>
</dbReference>
<sequence length="498" mass="53848">MAASALQPCRTGGSTSGGNLVGYDPAKGGPTPWTPLTPADADAQGYDRDYITCSYPDSANTATTLYTGVKSYNNAVAVDIFEKPLETILQTANKLGKSTGVVTSVPITHATPGAAISSVNRRAKYDADYPALDNILQEAIRSDLPGEPYLPTVLLGGGHPLDFENITAASTIVPKGFTYIKESTYNELHSKPDSNRYGYKFLERDTRVTDLTVKTKDIVNGGKQLLEVSKDLDPNQGQRLLGLYGARGQNGNIPTRGSAGDYALTGLDNFSVYSTAAASTAATGQPANNGTQIPTPDTVRPLVLGETPTTFIQRERKANPTLAQMTRAALNVLGKDKDGFWLMVEGGDIDWAAHDNNMENLIGNTIAFDTAIGEVIQWIEGNGGWRKNVLIVTADHDHYLTINDNFPKLLNRYGAKDLTFAKHTPKTAGHFWGAYDNIKYGWGNHSNRPVPVYYQGAPLKLKQYIGKDFEQYGFTIPGLPTGVDQSQIYQAMLSALKG</sequence>
<comment type="cofactor">
    <cofactor evidence="3">
        <name>Mg(2+)</name>
        <dbReference type="ChEBI" id="CHEBI:18420"/>
    </cofactor>
    <text evidence="3">Binds 1 Mg(2+) ion.</text>
</comment>
<reference evidence="7" key="1">
    <citation type="submission" date="2018-02" db="EMBL/GenBank/DDBJ databases">
        <authorList>
            <person name="Moore K."/>
            <person name="Momper L."/>
        </authorList>
    </citation>
    <scope>NUCLEOTIDE SEQUENCE [LARGE SCALE GENOMIC DNA]</scope>
    <source>
        <strain evidence="7">ULC18</strain>
    </source>
</reference>
<dbReference type="InterPro" id="IPR017850">
    <property type="entry name" value="Alkaline_phosphatase_core_sf"/>
</dbReference>
<keyword evidence="3" id="KW-0460">Magnesium</keyword>
<evidence type="ECO:0000256" key="4">
    <source>
        <dbReference type="RuleBase" id="RU003946"/>
    </source>
</evidence>
<dbReference type="AlphaFoldDB" id="A0A2T1EBZ8"/>
<feature type="active site" description="Phosphoserine intermediate" evidence="2">
    <location>
        <position position="58"/>
    </location>
</feature>
<dbReference type="OrthoDB" id="9794455at2"/>
<accession>A0A2T1EBZ8</accession>
<evidence type="ECO:0000256" key="5">
    <source>
        <dbReference type="SAM" id="MobiDB-lite"/>
    </source>
</evidence>
<dbReference type="GO" id="GO:0004035">
    <property type="term" value="F:alkaline phosphatase activity"/>
    <property type="evidence" value="ECO:0007669"/>
    <property type="project" value="TreeGrafter"/>
</dbReference>
<evidence type="ECO:0000256" key="2">
    <source>
        <dbReference type="PIRSR" id="PIRSR601952-1"/>
    </source>
</evidence>
<feature type="binding site" evidence="3">
    <location>
        <position position="109"/>
    </location>
    <ligand>
        <name>Mg(2+)</name>
        <dbReference type="ChEBI" id="CHEBI:18420"/>
    </ligand>
</feature>
<comment type="caution">
    <text evidence="6">The sequence shown here is derived from an EMBL/GenBank/DDBJ whole genome shotgun (WGS) entry which is preliminary data.</text>
</comment>
<dbReference type="Gene3D" id="3.40.720.10">
    <property type="entry name" value="Alkaline Phosphatase, subunit A"/>
    <property type="match status" value="2"/>
</dbReference>
<evidence type="ECO:0000256" key="1">
    <source>
        <dbReference type="ARBA" id="ARBA00022553"/>
    </source>
</evidence>
<name>A0A2T1EBZ8_9CYAN</name>
<proteinExistence type="inferred from homology"/>
<feature type="binding site" evidence="3">
    <location>
        <position position="395"/>
    </location>
    <ligand>
        <name>Zn(2+)</name>
        <dbReference type="ChEBI" id="CHEBI:29105"/>
        <label>2</label>
    </ligand>
</feature>
<dbReference type="GO" id="GO:0046872">
    <property type="term" value="F:metal ion binding"/>
    <property type="evidence" value="ECO:0007669"/>
    <property type="project" value="UniProtKB-KW"/>
</dbReference>
<evidence type="ECO:0000313" key="7">
    <source>
        <dbReference type="Proteomes" id="UP000239576"/>
    </source>
</evidence>
<feature type="binding site" evidence="3">
    <location>
        <position position="354"/>
    </location>
    <ligand>
        <name>Zn(2+)</name>
        <dbReference type="ChEBI" id="CHEBI:29105"/>
        <label>2</label>
    </ligand>
</feature>
<keyword evidence="7" id="KW-1185">Reference proteome</keyword>
<feature type="binding site" evidence="3">
    <location>
        <position position="350"/>
    </location>
    <ligand>
        <name>Zn(2+)</name>
        <dbReference type="ChEBI" id="CHEBI:29105"/>
        <label>2</label>
    </ligand>
</feature>
<comment type="cofactor">
    <cofactor evidence="3">
        <name>Zn(2+)</name>
        <dbReference type="ChEBI" id="CHEBI:29105"/>
    </cofactor>
    <text evidence="3">Binds 2 Zn(2+) ions.</text>
</comment>
<feature type="binding site" evidence="3">
    <location>
        <position position="345"/>
    </location>
    <ligand>
        <name>Mg(2+)</name>
        <dbReference type="ChEBI" id="CHEBI:18420"/>
    </ligand>
</feature>
<feature type="binding site" evidence="3">
    <location>
        <position position="396"/>
    </location>
    <ligand>
        <name>Zn(2+)</name>
        <dbReference type="ChEBI" id="CHEBI:29105"/>
        <label>2</label>
    </ligand>
</feature>
<organism evidence="6 7">
    <name type="scientific">Stenomitos frigidus ULC18</name>
    <dbReference type="NCBI Taxonomy" id="2107698"/>
    <lineage>
        <taxon>Bacteria</taxon>
        <taxon>Bacillati</taxon>
        <taxon>Cyanobacteriota</taxon>
        <taxon>Cyanophyceae</taxon>
        <taxon>Leptolyngbyales</taxon>
        <taxon>Leptolyngbyaceae</taxon>
        <taxon>Stenomitos</taxon>
    </lineage>
</organism>
<evidence type="ECO:0000256" key="3">
    <source>
        <dbReference type="PIRSR" id="PIRSR601952-2"/>
    </source>
</evidence>
<evidence type="ECO:0000313" key="6">
    <source>
        <dbReference type="EMBL" id="PSB30267.1"/>
    </source>
</evidence>
<keyword evidence="3" id="KW-0862">Zinc</keyword>
<protein>
    <submittedName>
        <fullName evidence="6">Alkaline phosphatase</fullName>
    </submittedName>
</protein>
<dbReference type="PANTHER" id="PTHR11596:SF5">
    <property type="entry name" value="ALKALINE PHOSPHATASE"/>
    <property type="match status" value="1"/>
</dbReference>
<dbReference type="Proteomes" id="UP000239576">
    <property type="component" value="Unassembled WGS sequence"/>
</dbReference>
<dbReference type="SUPFAM" id="SSF53649">
    <property type="entry name" value="Alkaline phosphatase-like"/>
    <property type="match status" value="1"/>
</dbReference>
<dbReference type="InterPro" id="IPR001952">
    <property type="entry name" value="Alkaline_phosphatase"/>
</dbReference>
<dbReference type="EMBL" id="PVWK01000054">
    <property type="protein sequence ID" value="PSB30267.1"/>
    <property type="molecule type" value="Genomic_DNA"/>
</dbReference>
<keyword evidence="1" id="KW-0597">Phosphoprotein</keyword>
<keyword evidence="3" id="KW-0479">Metal-binding</keyword>
<feature type="region of interest" description="Disordered" evidence="5">
    <location>
        <begin position="1"/>
        <end position="41"/>
    </location>
</feature>
<gene>
    <name evidence="6" type="ORF">C7B82_09295</name>
</gene>
<dbReference type="SMART" id="SM00098">
    <property type="entry name" value="alkPPc"/>
    <property type="match status" value="1"/>
</dbReference>
<comment type="similarity">
    <text evidence="4">Belongs to the alkaline phosphatase family.</text>
</comment>
<feature type="binding site" evidence="3">
    <location>
        <position position="111"/>
    </location>
    <ligand>
        <name>Mg(2+)</name>
        <dbReference type="ChEBI" id="CHEBI:18420"/>
    </ligand>
</feature>
<reference evidence="6 7" key="2">
    <citation type="submission" date="2018-03" db="EMBL/GenBank/DDBJ databases">
        <title>The ancient ancestry and fast evolution of plastids.</title>
        <authorList>
            <person name="Moore K.R."/>
            <person name="Magnabosco C."/>
            <person name="Momper L."/>
            <person name="Gold D.A."/>
            <person name="Bosak T."/>
            <person name="Fournier G.P."/>
        </authorList>
    </citation>
    <scope>NUCLEOTIDE SEQUENCE [LARGE SCALE GENOMIC DNA]</scope>
    <source>
        <strain evidence="6 7">ULC18</strain>
    </source>
</reference>